<proteinExistence type="predicted"/>
<dbReference type="EnsemblPlants" id="Pp3c22_799V3.1">
    <property type="protein sequence ID" value="Pp3c22_799V3.1"/>
    <property type="gene ID" value="Pp3c22_799"/>
</dbReference>
<evidence type="ECO:0000313" key="3">
    <source>
        <dbReference type="Proteomes" id="UP000006727"/>
    </source>
</evidence>
<dbReference type="EMBL" id="ABEU02000022">
    <property type="protein sequence ID" value="PNR30222.1"/>
    <property type="molecule type" value="Genomic_DNA"/>
</dbReference>
<dbReference type="InParanoid" id="A0A2K1ILR7"/>
<reference evidence="1 3" key="1">
    <citation type="journal article" date="2008" name="Science">
        <title>The Physcomitrella genome reveals evolutionary insights into the conquest of land by plants.</title>
        <authorList>
            <person name="Rensing S."/>
            <person name="Lang D."/>
            <person name="Zimmer A."/>
            <person name="Terry A."/>
            <person name="Salamov A."/>
            <person name="Shapiro H."/>
            <person name="Nishiyama T."/>
            <person name="Perroud P.-F."/>
            <person name="Lindquist E."/>
            <person name="Kamisugi Y."/>
            <person name="Tanahashi T."/>
            <person name="Sakakibara K."/>
            <person name="Fujita T."/>
            <person name="Oishi K."/>
            <person name="Shin-I T."/>
            <person name="Kuroki Y."/>
            <person name="Toyoda A."/>
            <person name="Suzuki Y."/>
            <person name="Hashimoto A."/>
            <person name="Yamaguchi K."/>
            <person name="Sugano A."/>
            <person name="Kohara Y."/>
            <person name="Fujiyama A."/>
            <person name="Anterola A."/>
            <person name="Aoki S."/>
            <person name="Ashton N."/>
            <person name="Barbazuk W.B."/>
            <person name="Barker E."/>
            <person name="Bennetzen J."/>
            <person name="Bezanilla M."/>
            <person name="Blankenship R."/>
            <person name="Cho S.H."/>
            <person name="Dutcher S."/>
            <person name="Estelle M."/>
            <person name="Fawcett J.A."/>
            <person name="Gundlach H."/>
            <person name="Hanada K."/>
            <person name="Heyl A."/>
            <person name="Hicks K.A."/>
            <person name="Hugh J."/>
            <person name="Lohr M."/>
            <person name="Mayer K."/>
            <person name="Melkozernov A."/>
            <person name="Murata T."/>
            <person name="Nelson D."/>
            <person name="Pils B."/>
            <person name="Prigge M."/>
            <person name="Reiss B."/>
            <person name="Renner T."/>
            <person name="Rombauts S."/>
            <person name="Rushton P."/>
            <person name="Sanderfoot A."/>
            <person name="Schween G."/>
            <person name="Shiu S.-H."/>
            <person name="Stueber K."/>
            <person name="Theodoulou F.L."/>
            <person name="Tu H."/>
            <person name="Van de Peer Y."/>
            <person name="Verrier P.J."/>
            <person name="Waters E."/>
            <person name="Wood A."/>
            <person name="Yang L."/>
            <person name="Cove D."/>
            <person name="Cuming A."/>
            <person name="Hasebe M."/>
            <person name="Lucas S."/>
            <person name="Mishler D.B."/>
            <person name="Reski R."/>
            <person name="Grigoriev I."/>
            <person name="Quatrano R.S."/>
            <person name="Boore J.L."/>
        </authorList>
    </citation>
    <scope>NUCLEOTIDE SEQUENCE [LARGE SCALE GENOMIC DNA]</scope>
    <source>
        <strain evidence="2 3">cv. Gransden 2004</strain>
    </source>
</reference>
<dbReference type="AlphaFoldDB" id="A0A2K1ILR7"/>
<name>A0A2K1ILR7_PHYPA</name>
<sequence>MMNAYASACLCDCCGLEMPVHPEAPYPLGWGRAQLESTRLQLQCHNCDCSVLVSSILQRLMTWCSEVLIPALSQTTTESRSERKAELTITLRPCLDLLHMKSSALQFSSAKVVAFWNSVIFVSS</sequence>
<reference evidence="2" key="3">
    <citation type="submission" date="2020-12" db="UniProtKB">
        <authorList>
            <consortium name="EnsemblPlants"/>
        </authorList>
    </citation>
    <scope>IDENTIFICATION</scope>
</reference>
<dbReference type="Proteomes" id="UP000006727">
    <property type="component" value="Chromosome 22"/>
</dbReference>
<keyword evidence="3" id="KW-1185">Reference proteome</keyword>
<gene>
    <name evidence="1" type="ORF">PHYPA_026538</name>
</gene>
<organism evidence="1">
    <name type="scientific">Physcomitrium patens</name>
    <name type="common">Spreading-leaved earth moss</name>
    <name type="synonym">Physcomitrella patens</name>
    <dbReference type="NCBI Taxonomy" id="3218"/>
    <lineage>
        <taxon>Eukaryota</taxon>
        <taxon>Viridiplantae</taxon>
        <taxon>Streptophyta</taxon>
        <taxon>Embryophyta</taxon>
        <taxon>Bryophyta</taxon>
        <taxon>Bryophytina</taxon>
        <taxon>Bryopsida</taxon>
        <taxon>Funariidae</taxon>
        <taxon>Funariales</taxon>
        <taxon>Funariaceae</taxon>
        <taxon>Physcomitrium</taxon>
    </lineage>
</organism>
<evidence type="ECO:0000313" key="1">
    <source>
        <dbReference type="EMBL" id="PNR30222.1"/>
    </source>
</evidence>
<protein>
    <submittedName>
        <fullName evidence="1 2">Uncharacterized protein</fullName>
    </submittedName>
</protein>
<reference evidence="1 3" key="2">
    <citation type="journal article" date="2018" name="Plant J.">
        <title>The Physcomitrella patens chromosome-scale assembly reveals moss genome structure and evolution.</title>
        <authorList>
            <person name="Lang D."/>
            <person name="Ullrich K.K."/>
            <person name="Murat F."/>
            <person name="Fuchs J."/>
            <person name="Jenkins J."/>
            <person name="Haas F.B."/>
            <person name="Piednoel M."/>
            <person name="Gundlach H."/>
            <person name="Van Bel M."/>
            <person name="Meyberg R."/>
            <person name="Vives C."/>
            <person name="Morata J."/>
            <person name="Symeonidi A."/>
            <person name="Hiss M."/>
            <person name="Muchero W."/>
            <person name="Kamisugi Y."/>
            <person name="Saleh O."/>
            <person name="Blanc G."/>
            <person name="Decker E.L."/>
            <person name="van Gessel N."/>
            <person name="Grimwood J."/>
            <person name="Hayes R.D."/>
            <person name="Graham S.W."/>
            <person name="Gunter L.E."/>
            <person name="McDaniel S.F."/>
            <person name="Hoernstein S.N.W."/>
            <person name="Larsson A."/>
            <person name="Li F.W."/>
            <person name="Perroud P.F."/>
            <person name="Phillips J."/>
            <person name="Ranjan P."/>
            <person name="Rokshar D.S."/>
            <person name="Rothfels C.J."/>
            <person name="Schneider L."/>
            <person name="Shu S."/>
            <person name="Stevenson D.W."/>
            <person name="Thummler F."/>
            <person name="Tillich M."/>
            <person name="Villarreal Aguilar J.C."/>
            <person name="Widiez T."/>
            <person name="Wong G.K."/>
            <person name="Wymore A."/>
            <person name="Zhang Y."/>
            <person name="Zimmer A.D."/>
            <person name="Quatrano R.S."/>
            <person name="Mayer K.F.X."/>
            <person name="Goodstein D."/>
            <person name="Casacuberta J.M."/>
            <person name="Vandepoele K."/>
            <person name="Reski R."/>
            <person name="Cuming A.C."/>
            <person name="Tuskan G.A."/>
            <person name="Maumus F."/>
            <person name="Salse J."/>
            <person name="Schmutz J."/>
            <person name="Rensing S.A."/>
        </authorList>
    </citation>
    <scope>NUCLEOTIDE SEQUENCE [LARGE SCALE GENOMIC DNA]</scope>
    <source>
        <strain evidence="2 3">cv. Gransden 2004</strain>
    </source>
</reference>
<accession>A0A2K1ILR7</accession>
<evidence type="ECO:0000313" key="2">
    <source>
        <dbReference type="EnsemblPlants" id="Pp3c22_799V3.1"/>
    </source>
</evidence>
<dbReference type="Gramene" id="Pp3c22_799V3.1">
    <property type="protein sequence ID" value="Pp3c22_799V3.1"/>
    <property type="gene ID" value="Pp3c22_799"/>
</dbReference>